<dbReference type="Proteomes" id="UP000074561">
    <property type="component" value="Chromosome"/>
</dbReference>
<dbReference type="EMBL" id="CP013236">
    <property type="protein sequence ID" value="AMP16417.1"/>
    <property type="molecule type" value="Genomic_DNA"/>
</dbReference>
<dbReference type="KEGG" id="cpra:CPter91_4190"/>
<evidence type="ECO:0000313" key="4">
    <source>
        <dbReference type="Proteomes" id="UP000074914"/>
    </source>
</evidence>
<gene>
    <name evidence="2" type="ORF">CPter291_4187</name>
    <name evidence="1" type="ORF">CPter91_4190</name>
</gene>
<evidence type="ECO:0000313" key="2">
    <source>
        <dbReference type="EMBL" id="AMP16417.1"/>
    </source>
</evidence>
<sequence>MAFLLCAPGAFSFKLITKMPCYTSLLPAATGCFHLLLLRGHY</sequence>
<name>A0A127R340_9BURK</name>
<proteinExistence type="predicted"/>
<evidence type="ECO:0000313" key="1">
    <source>
        <dbReference type="EMBL" id="AMP06505.1"/>
    </source>
</evidence>
<dbReference type="EMBL" id="CP013234">
    <property type="protein sequence ID" value="AMP06505.1"/>
    <property type="molecule type" value="Genomic_DNA"/>
</dbReference>
<protein>
    <submittedName>
        <fullName evidence="1">Uncharacterized protein</fullName>
    </submittedName>
</protein>
<accession>A0A127R340</accession>
<organism evidence="1 3">
    <name type="scientific">Collimonas pratensis</name>
    <dbReference type="NCBI Taxonomy" id="279113"/>
    <lineage>
        <taxon>Bacteria</taxon>
        <taxon>Pseudomonadati</taxon>
        <taxon>Pseudomonadota</taxon>
        <taxon>Betaproteobacteria</taxon>
        <taxon>Burkholderiales</taxon>
        <taxon>Oxalobacteraceae</taxon>
        <taxon>Collimonas</taxon>
    </lineage>
</organism>
<keyword evidence="4" id="KW-1185">Reference proteome</keyword>
<dbReference type="AlphaFoldDB" id="A0A127R340"/>
<dbReference type="Proteomes" id="UP000074914">
    <property type="component" value="Chromosome"/>
</dbReference>
<evidence type="ECO:0000313" key="3">
    <source>
        <dbReference type="Proteomes" id="UP000074561"/>
    </source>
</evidence>
<reference evidence="3 4" key="1">
    <citation type="submission" date="2015-11" db="EMBL/GenBank/DDBJ databases">
        <title>Exploring the genomic traits of fungus-feeding bacterial genus Collimonas.</title>
        <authorList>
            <person name="Song C."/>
            <person name="Schmidt R."/>
            <person name="de Jager V."/>
            <person name="Krzyzanowska D."/>
            <person name="Jongedijk E."/>
            <person name="Cankar K."/>
            <person name="Beekwilder J."/>
            <person name="van Veen A."/>
            <person name="de Boer W."/>
            <person name="van Veen J.A."/>
            <person name="Garbeva P."/>
        </authorList>
    </citation>
    <scope>NUCLEOTIDE SEQUENCE [LARGE SCALE GENOMIC DNA]</scope>
    <source>
        <strain evidence="2 4">Ter291</strain>
        <strain evidence="1 3">Ter91</strain>
    </source>
</reference>